<dbReference type="InterPro" id="IPR000157">
    <property type="entry name" value="TIR_dom"/>
</dbReference>
<reference evidence="17" key="3">
    <citation type="submission" date="2025-08" db="UniProtKB">
        <authorList>
            <consortium name="Ensembl"/>
        </authorList>
    </citation>
    <scope>IDENTIFICATION</scope>
</reference>
<dbReference type="FunFam" id="3.40.50.10140:FF:000001">
    <property type="entry name" value="Toll-like receptor 2"/>
    <property type="match status" value="1"/>
</dbReference>
<accession>A0A3P8Y5B1</accession>
<dbReference type="GO" id="GO:0006954">
    <property type="term" value="P:inflammatory response"/>
    <property type="evidence" value="ECO:0007669"/>
    <property type="project" value="UniProtKB-KW"/>
</dbReference>
<evidence type="ECO:0000256" key="6">
    <source>
        <dbReference type="ARBA" id="ARBA00022729"/>
    </source>
</evidence>
<dbReference type="Proteomes" id="UP000265140">
    <property type="component" value="Chromosome 20"/>
</dbReference>
<keyword evidence="7" id="KW-0677">Repeat</keyword>
<evidence type="ECO:0000256" key="13">
    <source>
        <dbReference type="ARBA" id="ARBA00023198"/>
    </source>
</evidence>
<reference evidence="17" key="4">
    <citation type="submission" date="2025-09" db="UniProtKB">
        <authorList>
            <consortium name="Ensembl"/>
        </authorList>
    </citation>
    <scope>IDENTIFICATION</scope>
</reference>
<sequence length="970" mass="110757">MIWVFWVWQPSALLVLCVCATVNGVIRRYCDCYEEDVYVQKDIGQHSFLPGLGPYAECRDITDLGSALKEVFPEVRSLYVLHSAASMPADLFSHIPLLEYLFLEASNLAMVSSKAFSGLSKLRFLKLDVFIDFSRRSASVTLEPGVFQGLASLEELFLVGMSLNLHPPALLDPLVGMKVLRVKSAGVRDVGELFCLLSPGLEKLETLVMDENEISFIQNRGCPGSKPWPTAVLSKIQNLDLNGNPVQTIQPKSLSVFQNLSSLSLSMVDSEVTELLGSGIGRVNDVHLFSYTPRQFQPTLSDLCALVSSHQVESFELSKAVISGFTTEVMKGCAPILKQLSFTSVPLPDLELAFWTGIDQLEYLFMTLSQLNNASFCSAGGGRTWNLTSLNLCENHLTEITTEQFSCMPLLERLLLGSNRISSLGNRALQGIQRLRVLDLTNNKISQLKRNDFEGLPVLEVLLLEGNKISGGISDGVFRRQHYLKKLSLGELDIIYQLYLDKLFVDFPPRLQHLLIDAGEGTNLYVGTITAPKVPMVLELRAKLMIQSYDCVNNLFPMVREIKVGRKIRFACELDFMALYFPNLESLEYSANPEAVDISYTTINQLRKLKRLKLTNLNFSKHTDPSVTFRNLTELRSLVLINCRLNFLTRSMFTELVSLRVLRLFSESPLILLEGVFIPLISLSILVFDYVDFRCECSNSWLLDWAEKSRNTQVVLLQKQQCVWHYQRLNLLATMERLCQTEEDFLCYVTMAATVCTVLCMALGYRFLHWPCVVLFFRVRGWMEHRVGKKWWRKKVMTEAEEEQLIEGEEEVRYDAFVSFSSRDEAWVLGVMAPTLEEEGEPRLRLCLHQRDFEVGKGIVDNIAEGIYRSRRTVCVLTRRYLRSDWCGLEMRVATHRLLSEKSHKLVLIFLEHISPFELSAFHRLAKLTRTRTYLDWPEDEDERVTFWERLRRNIAERDADELQDQQEAS</sequence>
<dbReference type="InterPro" id="IPR001611">
    <property type="entry name" value="Leu-rich_rpt"/>
</dbReference>
<keyword evidence="4" id="KW-0433">Leucine-rich repeat</keyword>
<reference evidence="17" key="2">
    <citation type="submission" date="2020-02" db="EMBL/GenBank/DDBJ databases">
        <title>Esox lucius (northern pike) genome, fEsoLuc1, primary haplotype.</title>
        <authorList>
            <person name="Myers G."/>
            <person name="Karagic N."/>
            <person name="Meyer A."/>
            <person name="Pippel M."/>
            <person name="Reichard M."/>
            <person name="Winkler S."/>
            <person name="Tracey A."/>
            <person name="Sims Y."/>
            <person name="Howe K."/>
            <person name="Rhie A."/>
            <person name="Formenti G."/>
            <person name="Durbin R."/>
            <person name="Fedrigo O."/>
            <person name="Jarvis E.D."/>
        </authorList>
    </citation>
    <scope>NUCLEOTIDE SEQUENCE [LARGE SCALE GENOMIC DNA]</scope>
</reference>
<keyword evidence="5 14" id="KW-0812">Transmembrane</keyword>
<evidence type="ECO:0000259" key="16">
    <source>
        <dbReference type="PROSITE" id="PS50104"/>
    </source>
</evidence>
<evidence type="ECO:0000256" key="11">
    <source>
        <dbReference type="ARBA" id="ARBA00023170"/>
    </source>
</evidence>
<dbReference type="Pfam" id="PF13855">
    <property type="entry name" value="LRR_8"/>
    <property type="match status" value="1"/>
</dbReference>
<keyword evidence="3" id="KW-0399">Innate immunity</keyword>
<evidence type="ECO:0000256" key="10">
    <source>
        <dbReference type="ARBA" id="ARBA00023136"/>
    </source>
</evidence>
<dbReference type="Pfam" id="PF01582">
    <property type="entry name" value="TIR"/>
    <property type="match status" value="1"/>
</dbReference>
<evidence type="ECO:0000313" key="18">
    <source>
        <dbReference type="Proteomes" id="UP000265140"/>
    </source>
</evidence>
<keyword evidence="18" id="KW-1185">Reference proteome</keyword>
<dbReference type="InterPro" id="IPR003591">
    <property type="entry name" value="Leu-rich_rpt_typical-subtyp"/>
</dbReference>
<dbReference type="GO" id="GO:0005886">
    <property type="term" value="C:plasma membrane"/>
    <property type="evidence" value="ECO:0007669"/>
    <property type="project" value="TreeGrafter"/>
</dbReference>
<proteinExistence type="inferred from homology"/>
<evidence type="ECO:0000256" key="3">
    <source>
        <dbReference type="ARBA" id="ARBA00022588"/>
    </source>
</evidence>
<dbReference type="InterPro" id="IPR035897">
    <property type="entry name" value="Toll_tir_struct_dom_sf"/>
</dbReference>
<feature type="chain" id="PRO_5018168242" description="TIR domain-containing protein" evidence="15">
    <location>
        <begin position="25"/>
        <end position="970"/>
    </location>
</feature>
<keyword evidence="10 14" id="KW-0472">Membrane</keyword>
<evidence type="ECO:0000256" key="5">
    <source>
        <dbReference type="ARBA" id="ARBA00022692"/>
    </source>
</evidence>
<dbReference type="SMART" id="SM00255">
    <property type="entry name" value="TIR"/>
    <property type="match status" value="1"/>
</dbReference>
<evidence type="ECO:0000256" key="15">
    <source>
        <dbReference type="SAM" id="SignalP"/>
    </source>
</evidence>
<keyword evidence="13" id="KW-0395">Inflammatory response</keyword>
<feature type="domain" description="TIR" evidence="16">
    <location>
        <begin position="812"/>
        <end position="955"/>
    </location>
</feature>
<comment type="subcellular location">
    <subcellularLocation>
        <location evidence="1">Membrane</location>
        <topology evidence="1">Single-pass type I membrane protein</topology>
    </subcellularLocation>
</comment>
<dbReference type="GeneTree" id="ENSGT00940000166466"/>
<evidence type="ECO:0000256" key="2">
    <source>
        <dbReference type="ARBA" id="ARBA00009634"/>
    </source>
</evidence>
<dbReference type="GO" id="GO:0045087">
    <property type="term" value="P:innate immune response"/>
    <property type="evidence" value="ECO:0007669"/>
    <property type="project" value="UniProtKB-KW"/>
</dbReference>
<feature type="transmembrane region" description="Helical" evidence="14">
    <location>
        <begin position="745"/>
        <end position="768"/>
    </location>
</feature>
<keyword evidence="12" id="KW-0325">Glycoprotein</keyword>
<evidence type="ECO:0000256" key="1">
    <source>
        <dbReference type="ARBA" id="ARBA00004479"/>
    </source>
</evidence>
<dbReference type="PROSITE" id="PS50104">
    <property type="entry name" value="TIR"/>
    <property type="match status" value="1"/>
</dbReference>
<dbReference type="SMART" id="SM00369">
    <property type="entry name" value="LRR_TYP"/>
    <property type="match status" value="8"/>
</dbReference>
<dbReference type="InterPro" id="IPR032675">
    <property type="entry name" value="LRR_dom_sf"/>
</dbReference>
<dbReference type="SUPFAM" id="SSF52200">
    <property type="entry name" value="Toll/Interleukin receptor TIR domain"/>
    <property type="match status" value="1"/>
</dbReference>
<dbReference type="SUPFAM" id="SSF52058">
    <property type="entry name" value="L domain-like"/>
    <property type="match status" value="2"/>
</dbReference>
<evidence type="ECO:0000256" key="14">
    <source>
        <dbReference type="SAM" id="Phobius"/>
    </source>
</evidence>
<name>A0A3P8Y5B1_ESOLU</name>
<dbReference type="Bgee" id="ENSELUG00000011590">
    <property type="expression patterns" value="Expressed in stomach and 13 other cell types or tissues"/>
</dbReference>
<comment type="similarity">
    <text evidence="2">Belongs to the Toll-like receptor family.</text>
</comment>
<evidence type="ECO:0000313" key="17">
    <source>
        <dbReference type="Ensembl" id="ENSELUP00000011200.1"/>
    </source>
</evidence>
<organism evidence="17 18">
    <name type="scientific">Esox lucius</name>
    <name type="common">Northern pike</name>
    <dbReference type="NCBI Taxonomy" id="8010"/>
    <lineage>
        <taxon>Eukaryota</taxon>
        <taxon>Metazoa</taxon>
        <taxon>Chordata</taxon>
        <taxon>Craniata</taxon>
        <taxon>Vertebrata</taxon>
        <taxon>Euteleostomi</taxon>
        <taxon>Actinopterygii</taxon>
        <taxon>Neopterygii</taxon>
        <taxon>Teleostei</taxon>
        <taxon>Protacanthopterygii</taxon>
        <taxon>Esociformes</taxon>
        <taxon>Esocidae</taxon>
        <taxon>Esox</taxon>
    </lineage>
</organism>
<keyword evidence="8" id="KW-0391">Immunity</keyword>
<protein>
    <recommendedName>
        <fullName evidence="16">TIR domain-containing protein</fullName>
    </recommendedName>
</protein>
<evidence type="ECO:0000256" key="8">
    <source>
        <dbReference type="ARBA" id="ARBA00022859"/>
    </source>
</evidence>
<dbReference type="Ensembl" id="ENSELUT00000000878.3">
    <property type="protein sequence ID" value="ENSELUP00000011200.1"/>
    <property type="gene ID" value="ENSELUG00000011590.3"/>
</dbReference>
<dbReference type="PANTHER" id="PTHR24365">
    <property type="entry name" value="TOLL-LIKE RECEPTOR"/>
    <property type="match status" value="1"/>
</dbReference>
<keyword evidence="11" id="KW-0675">Receptor</keyword>
<evidence type="ECO:0000256" key="12">
    <source>
        <dbReference type="ARBA" id="ARBA00023180"/>
    </source>
</evidence>
<dbReference type="PROSITE" id="PS51450">
    <property type="entry name" value="LRR"/>
    <property type="match status" value="2"/>
</dbReference>
<keyword evidence="6 15" id="KW-0732">Signal</keyword>
<dbReference type="GO" id="GO:0038023">
    <property type="term" value="F:signaling receptor activity"/>
    <property type="evidence" value="ECO:0007669"/>
    <property type="project" value="TreeGrafter"/>
</dbReference>
<feature type="transmembrane region" description="Helical" evidence="14">
    <location>
        <begin position="670"/>
        <end position="691"/>
    </location>
</feature>
<evidence type="ECO:0000256" key="4">
    <source>
        <dbReference type="ARBA" id="ARBA00022614"/>
    </source>
</evidence>
<feature type="signal peptide" evidence="15">
    <location>
        <begin position="1"/>
        <end position="24"/>
    </location>
</feature>
<dbReference type="Gene3D" id="3.80.10.10">
    <property type="entry name" value="Ribonuclease Inhibitor"/>
    <property type="match status" value="3"/>
</dbReference>
<evidence type="ECO:0000256" key="7">
    <source>
        <dbReference type="ARBA" id="ARBA00022737"/>
    </source>
</evidence>
<dbReference type="PANTHER" id="PTHR24365:SF522">
    <property type="entry name" value="LOW QUALITY PROTEIN: TOLL-LIKE RECEPTOR 13-RELATED"/>
    <property type="match status" value="1"/>
</dbReference>
<dbReference type="GO" id="GO:0002224">
    <property type="term" value="P:toll-like receptor signaling pathway"/>
    <property type="evidence" value="ECO:0007669"/>
    <property type="project" value="TreeGrafter"/>
</dbReference>
<reference evidence="18" key="1">
    <citation type="journal article" date="2014" name="PLoS ONE">
        <title>The genome and linkage map of the northern pike (Esox lucius): conserved synteny revealed between the salmonid sister group and the Neoteleostei.</title>
        <authorList>
            <person name="Rondeau E.B."/>
            <person name="Minkley D.R."/>
            <person name="Leong J.S."/>
            <person name="Messmer A.M."/>
            <person name="Jantzen J.R."/>
            <person name="von Schalburg K.R."/>
            <person name="Lemon C."/>
            <person name="Bird N.H."/>
            <person name="Koop B.F."/>
        </authorList>
    </citation>
    <scope>NUCLEOTIDE SEQUENCE</scope>
</reference>
<dbReference type="PRINTS" id="PR01537">
    <property type="entry name" value="INTRLKN1R1F"/>
</dbReference>
<keyword evidence="9 14" id="KW-1133">Transmembrane helix</keyword>
<dbReference type="Gene3D" id="3.40.50.10140">
    <property type="entry name" value="Toll/interleukin-1 receptor homology (TIR) domain"/>
    <property type="match status" value="1"/>
</dbReference>
<dbReference type="AlphaFoldDB" id="A0A3P8Y5B1"/>
<evidence type="ECO:0000256" key="9">
    <source>
        <dbReference type="ARBA" id="ARBA00022989"/>
    </source>
</evidence>